<gene>
    <name evidence="2" type="ORF">rCG_46840</name>
</gene>
<proteinExistence type="predicted"/>
<dbReference type="AlphaFoldDB" id="A6IXG2"/>
<feature type="compositionally biased region" description="Low complexity" evidence="1">
    <location>
        <begin position="12"/>
        <end position="23"/>
    </location>
</feature>
<evidence type="ECO:0000313" key="2">
    <source>
        <dbReference type="EMBL" id="EDM14593.1"/>
    </source>
</evidence>
<organism evidence="2 3">
    <name type="scientific">Rattus norvegicus</name>
    <name type="common">Rat</name>
    <dbReference type="NCBI Taxonomy" id="10116"/>
    <lineage>
        <taxon>Eukaryota</taxon>
        <taxon>Metazoa</taxon>
        <taxon>Chordata</taxon>
        <taxon>Craniata</taxon>
        <taxon>Vertebrata</taxon>
        <taxon>Euteleostomi</taxon>
        <taxon>Mammalia</taxon>
        <taxon>Eutheria</taxon>
        <taxon>Euarchontoglires</taxon>
        <taxon>Glires</taxon>
        <taxon>Rodentia</taxon>
        <taxon>Myomorpha</taxon>
        <taxon>Muroidea</taxon>
        <taxon>Muridae</taxon>
        <taxon>Murinae</taxon>
        <taxon>Rattus</taxon>
    </lineage>
</organism>
<evidence type="ECO:0000313" key="3">
    <source>
        <dbReference type="Proteomes" id="UP000234681"/>
    </source>
</evidence>
<sequence>MVLEWELRVAESSTSSSRGSRWS</sequence>
<feature type="region of interest" description="Disordered" evidence="1">
    <location>
        <begin position="1"/>
        <end position="23"/>
    </location>
</feature>
<reference evidence="3" key="1">
    <citation type="submission" date="2005-09" db="EMBL/GenBank/DDBJ databases">
        <authorList>
            <person name="Mural R.J."/>
            <person name="Li P.W."/>
            <person name="Adams M.D."/>
            <person name="Amanatides P.G."/>
            <person name="Baden-Tillson H."/>
            <person name="Barnstead M."/>
            <person name="Chin S.H."/>
            <person name="Dew I."/>
            <person name="Evans C.A."/>
            <person name="Ferriera S."/>
            <person name="Flanigan M."/>
            <person name="Fosler C."/>
            <person name="Glodek A."/>
            <person name="Gu Z."/>
            <person name="Holt R.A."/>
            <person name="Jennings D."/>
            <person name="Kraft C.L."/>
            <person name="Lu F."/>
            <person name="Nguyen T."/>
            <person name="Nusskern D.R."/>
            <person name="Pfannkoch C.M."/>
            <person name="Sitter C."/>
            <person name="Sutton G.G."/>
            <person name="Venter J.C."/>
            <person name="Wang Z."/>
            <person name="Woodage T."/>
            <person name="Zheng X.H."/>
            <person name="Zhong F."/>
        </authorList>
    </citation>
    <scope>NUCLEOTIDE SEQUENCE [LARGE SCALE GENOMIC DNA]</scope>
    <source>
        <strain>BN</strain>
        <strain evidence="3">Sprague-Dawley</strain>
    </source>
</reference>
<evidence type="ECO:0000256" key="1">
    <source>
        <dbReference type="SAM" id="MobiDB-lite"/>
    </source>
</evidence>
<accession>A6IXG2</accession>
<name>A6IXG2_RAT</name>
<dbReference type="Proteomes" id="UP000234681">
    <property type="component" value="Chromosome 18"/>
</dbReference>
<protein>
    <submittedName>
        <fullName evidence="2">RCG46840</fullName>
    </submittedName>
</protein>
<dbReference type="EMBL" id="CH473971">
    <property type="protein sequence ID" value="EDM14593.1"/>
    <property type="molecule type" value="Genomic_DNA"/>
</dbReference>